<evidence type="ECO:0000256" key="1">
    <source>
        <dbReference type="SAM" id="Phobius"/>
    </source>
</evidence>
<sequence>MNAYKMITGTLFILTGAIFLSAQYISSAILSTSHTFWSNTAPLHDLGNAGYILLTLSIASFLIGALFIASAAGNRFEH</sequence>
<dbReference type="EMBL" id="FNHF01000002">
    <property type="protein sequence ID" value="SDM19451.1"/>
    <property type="molecule type" value="Genomic_DNA"/>
</dbReference>
<keyword evidence="3" id="KW-1185">Reference proteome</keyword>
<name>A0A1G9R8I8_9BACI</name>
<dbReference type="Proteomes" id="UP000182347">
    <property type="component" value="Unassembled WGS sequence"/>
</dbReference>
<gene>
    <name evidence="2" type="ORF">SAMN05216244_1870</name>
</gene>
<organism evidence="2 3">
    <name type="scientific">Sediminibacillus halophilus</name>
    <dbReference type="NCBI Taxonomy" id="482461"/>
    <lineage>
        <taxon>Bacteria</taxon>
        <taxon>Bacillati</taxon>
        <taxon>Bacillota</taxon>
        <taxon>Bacilli</taxon>
        <taxon>Bacillales</taxon>
        <taxon>Bacillaceae</taxon>
        <taxon>Sediminibacillus</taxon>
    </lineage>
</organism>
<dbReference type="RefSeq" id="WP_074598560.1">
    <property type="nucleotide sequence ID" value="NZ_FNHF01000002.1"/>
</dbReference>
<dbReference type="AlphaFoldDB" id="A0A1G9R8I8"/>
<keyword evidence="1" id="KW-0472">Membrane</keyword>
<keyword evidence="1" id="KW-0812">Transmembrane</keyword>
<protein>
    <submittedName>
        <fullName evidence="2">Uncharacterized protein</fullName>
    </submittedName>
</protein>
<reference evidence="3" key="1">
    <citation type="submission" date="2016-10" db="EMBL/GenBank/DDBJ databases">
        <authorList>
            <person name="Varghese N."/>
            <person name="Submissions S."/>
        </authorList>
    </citation>
    <scope>NUCLEOTIDE SEQUENCE [LARGE SCALE GENOMIC DNA]</scope>
    <source>
        <strain evidence="3">CGMCC 1.6199</strain>
    </source>
</reference>
<keyword evidence="1" id="KW-1133">Transmembrane helix</keyword>
<accession>A0A1G9R8I8</accession>
<evidence type="ECO:0000313" key="3">
    <source>
        <dbReference type="Proteomes" id="UP000182347"/>
    </source>
</evidence>
<feature type="transmembrane region" description="Helical" evidence="1">
    <location>
        <begin position="51"/>
        <end position="72"/>
    </location>
</feature>
<evidence type="ECO:0000313" key="2">
    <source>
        <dbReference type="EMBL" id="SDM19451.1"/>
    </source>
</evidence>
<dbReference type="OrthoDB" id="9895821at2"/>
<proteinExistence type="predicted"/>